<dbReference type="AlphaFoldDB" id="A0A444Z0A1"/>
<name>A0A444Z0A1_ARAHY</name>
<organism evidence="1 2">
    <name type="scientific">Arachis hypogaea</name>
    <name type="common">Peanut</name>
    <dbReference type="NCBI Taxonomy" id="3818"/>
    <lineage>
        <taxon>Eukaryota</taxon>
        <taxon>Viridiplantae</taxon>
        <taxon>Streptophyta</taxon>
        <taxon>Embryophyta</taxon>
        <taxon>Tracheophyta</taxon>
        <taxon>Spermatophyta</taxon>
        <taxon>Magnoliopsida</taxon>
        <taxon>eudicotyledons</taxon>
        <taxon>Gunneridae</taxon>
        <taxon>Pentapetalae</taxon>
        <taxon>rosids</taxon>
        <taxon>fabids</taxon>
        <taxon>Fabales</taxon>
        <taxon>Fabaceae</taxon>
        <taxon>Papilionoideae</taxon>
        <taxon>50 kb inversion clade</taxon>
        <taxon>dalbergioids sensu lato</taxon>
        <taxon>Dalbergieae</taxon>
        <taxon>Pterocarpus clade</taxon>
        <taxon>Arachis</taxon>
    </lineage>
</organism>
<proteinExistence type="predicted"/>
<dbReference type="EMBL" id="SDMP01000015">
    <property type="protein sequence ID" value="RYR07600.1"/>
    <property type="molecule type" value="Genomic_DNA"/>
</dbReference>
<reference evidence="1 2" key="1">
    <citation type="submission" date="2019-01" db="EMBL/GenBank/DDBJ databases">
        <title>Sequencing of cultivated peanut Arachis hypogaea provides insights into genome evolution and oil improvement.</title>
        <authorList>
            <person name="Chen X."/>
        </authorList>
    </citation>
    <scope>NUCLEOTIDE SEQUENCE [LARGE SCALE GENOMIC DNA]</scope>
    <source>
        <strain evidence="2">cv. Fuhuasheng</strain>
        <tissue evidence="1">Leaves</tissue>
    </source>
</reference>
<protein>
    <submittedName>
        <fullName evidence="1">Uncharacterized protein</fullName>
    </submittedName>
</protein>
<accession>A0A444Z0A1</accession>
<evidence type="ECO:0000313" key="2">
    <source>
        <dbReference type="Proteomes" id="UP000289738"/>
    </source>
</evidence>
<sequence>MEDERWLYRLDGVAHVAGTIDEEIVWEPYGSLDVLAVIHLEILAEEHSRLWRTVTSLIYFAVIEWHQIDLVLLDSGIYSKELDSHFLSSSHEHKRGRGMKHTSARESLSPFPSARQYQLQHASRCQWVHYRSASLFRLLQD</sequence>
<gene>
    <name evidence="1" type="ORF">Ahy_B05g074993</name>
</gene>
<dbReference type="Proteomes" id="UP000289738">
    <property type="component" value="Chromosome B05"/>
</dbReference>
<comment type="caution">
    <text evidence="1">The sequence shown here is derived from an EMBL/GenBank/DDBJ whole genome shotgun (WGS) entry which is preliminary data.</text>
</comment>
<evidence type="ECO:0000313" key="1">
    <source>
        <dbReference type="EMBL" id="RYR07600.1"/>
    </source>
</evidence>
<keyword evidence="2" id="KW-1185">Reference proteome</keyword>